<keyword evidence="2" id="KW-1185">Reference proteome</keyword>
<dbReference type="HOGENOM" id="CLU_1791193_0_0_1"/>
<reference evidence="1" key="2">
    <citation type="submission" date="2025-08" db="UniProtKB">
        <authorList>
            <consortium name="Ensembl"/>
        </authorList>
    </citation>
    <scope>IDENTIFICATION</scope>
</reference>
<reference evidence="2" key="1">
    <citation type="submission" date="2003-08" db="EMBL/GenBank/DDBJ databases">
        <authorList>
            <person name="Birren B."/>
            <person name="Nusbaum C."/>
            <person name="Abebe A."/>
            <person name="Abouelleil A."/>
            <person name="Adekoya E."/>
            <person name="Ait-zahra M."/>
            <person name="Allen N."/>
            <person name="Allen T."/>
            <person name="An P."/>
            <person name="Anderson M."/>
            <person name="Anderson S."/>
            <person name="Arachchi H."/>
            <person name="Armbruster J."/>
            <person name="Bachantsang P."/>
            <person name="Baldwin J."/>
            <person name="Barry A."/>
            <person name="Bayul T."/>
            <person name="Blitshsteyn B."/>
            <person name="Bloom T."/>
            <person name="Blye J."/>
            <person name="Boguslavskiy L."/>
            <person name="Borowsky M."/>
            <person name="Boukhgalter B."/>
            <person name="Brunache A."/>
            <person name="Butler J."/>
            <person name="Calixte N."/>
            <person name="Calvo S."/>
            <person name="Camarata J."/>
            <person name="Campo K."/>
            <person name="Chang J."/>
            <person name="Cheshatsang Y."/>
            <person name="Citroen M."/>
            <person name="Collymore A."/>
            <person name="Considine T."/>
            <person name="Cook A."/>
            <person name="Cooke P."/>
            <person name="Corum B."/>
            <person name="Cuomo C."/>
            <person name="David R."/>
            <person name="Dawoe T."/>
            <person name="Degray S."/>
            <person name="Dodge S."/>
            <person name="Dooley K."/>
            <person name="Dorje P."/>
            <person name="Dorjee K."/>
            <person name="Dorris L."/>
            <person name="Duffey N."/>
            <person name="Dupes A."/>
            <person name="Elkins T."/>
            <person name="Engels R."/>
            <person name="Erickson J."/>
            <person name="Farina A."/>
            <person name="Faro S."/>
            <person name="Ferreira P."/>
            <person name="Fischer H."/>
            <person name="Fitzgerald M."/>
            <person name="Foley K."/>
            <person name="Gage D."/>
            <person name="Galagan J."/>
            <person name="Gearin G."/>
            <person name="Gnerre S."/>
            <person name="Gnirke A."/>
            <person name="Goyette A."/>
            <person name="Graham J."/>
            <person name="Grandbois E."/>
            <person name="Gyaltsen K."/>
            <person name="Hafez N."/>
            <person name="Hagopian D."/>
            <person name="Hagos B."/>
            <person name="Hall J."/>
            <person name="Hatcher B."/>
            <person name="Heller A."/>
            <person name="Higgins H."/>
            <person name="Honan T."/>
            <person name="Horn A."/>
            <person name="Houde N."/>
            <person name="Hughes L."/>
            <person name="Hulme W."/>
            <person name="Husby E."/>
            <person name="Iliev I."/>
            <person name="Jaffe D."/>
            <person name="Jones C."/>
            <person name="Kamal M."/>
            <person name="Kamat A."/>
            <person name="Kamvysselis M."/>
            <person name="Karlsson E."/>
            <person name="Kells C."/>
            <person name="Kieu A."/>
            <person name="Kisner P."/>
            <person name="Kodira C."/>
            <person name="Kulbokas E."/>
            <person name="Labutti K."/>
            <person name="Lama D."/>
            <person name="Landers T."/>
            <person name="Leger J."/>
            <person name="Levine S."/>
            <person name="Lewis D."/>
            <person name="Lewis T."/>
            <person name="Lindblad-toh K."/>
            <person name="Liu X."/>
            <person name="Lokyitsang T."/>
            <person name="Lokyitsang Y."/>
            <person name="Lucien O."/>
            <person name="Lui A."/>
            <person name="Ma L.J."/>
            <person name="Mabbitt R."/>
            <person name="Macdonald J."/>
            <person name="Maclean C."/>
            <person name="Major J."/>
            <person name="Manning J."/>
            <person name="Marabella R."/>
            <person name="Maru K."/>
            <person name="Matthews C."/>
            <person name="Mauceli E."/>
            <person name="Mccarthy M."/>
            <person name="Mcdonough S."/>
            <person name="Mcghee T."/>
            <person name="Meldrim J."/>
            <person name="Meneus L."/>
            <person name="Mesirov J."/>
            <person name="Mihalev A."/>
            <person name="Mihova T."/>
            <person name="Mikkelsen T."/>
            <person name="Mlenga V."/>
            <person name="Moru K."/>
            <person name="Mozes J."/>
            <person name="Mulrain L."/>
            <person name="Munson G."/>
            <person name="Naylor J."/>
            <person name="Newes C."/>
            <person name="Nguyen C."/>
            <person name="Nguyen N."/>
            <person name="Nguyen T."/>
            <person name="Nicol R."/>
            <person name="Nielsen C."/>
            <person name="Nizzari M."/>
            <person name="Norbu C."/>
            <person name="Norbu N."/>
            <person name="O'donnell P."/>
            <person name="Okoawo O."/>
            <person name="O'leary S."/>
            <person name="Omotosho B."/>
            <person name="O'neill K."/>
            <person name="Osman S."/>
            <person name="Parker S."/>
            <person name="Perrin D."/>
            <person name="Phunkhang P."/>
            <person name="Piqani B."/>
            <person name="Purcell S."/>
            <person name="Rachupka T."/>
            <person name="Ramasamy U."/>
            <person name="Rameau R."/>
            <person name="Ray V."/>
            <person name="Raymond C."/>
            <person name="Retta R."/>
            <person name="Richardson S."/>
            <person name="Rise C."/>
            <person name="Rodriguez J."/>
            <person name="Rogers J."/>
            <person name="Rogov P."/>
            <person name="Rutman M."/>
            <person name="Schupbach R."/>
            <person name="Seaman C."/>
            <person name="Settipalli S."/>
            <person name="Sharpe T."/>
            <person name="Sheridan J."/>
            <person name="Sherpa N."/>
            <person name="Shi J."/>
            <person name="Smirnov S."/>
            <person name="Smith C."/>
            <person name="Sougnez C."/>
            <person name="Spencer B."/>
            <person name="Stalker J."/>
            <person name="Stange-thomann N."/>
            <person name="Stavropoulos S."/>
            <person name="Stetson K."/>
            <person name="Stone C."/>
            <person name="Stone S."/>
            <person name="Stubbs M."/>
            <person name="Talamas J."/>
            <person name="Tchuinga P."/>
            <person name="Tenzing P."/>
            <person name="Tesfaye S."/>
            <person name="Theodore J."/>
            <person name="Thoulutsang Y."/>
            <person name="Topham K."/>
            <person name="Towey S."/>
            <person name="Tsamla T."/>
            <person name="Tsomo N."/>
            <person name="Vallee D."/>
            <person name="Vassiliev H."/>
            <person name="Venkataraman V."/>
            <person name="Vinson J."/>
            <person name="Vo A."/>
            <person name="Wade C."/>
            <person name="Wang S."/>
            <person name="Wangchuk T."/>
            <person name="Wangdi T."/>
            <person name="Whittaker C."/>
            <person name="Wilkinson J."/>
            <person name="Wu Y."/>
            <person name="Wyman D."/>
            <person name="Yadav S."/>
            <person name="Yang S."/>
            <person name="Yang X."/>
            <person name="Yeager S."/>
            <person name="Yee E."/>
            <person name="Young G."/>
            <person name="Zainoun J."/>
            <person name="Zembeck L."/>
            <person name="Zimmer A."/>
            <person name="Zody M."/>
            <person name="Lander E."/>
        </authorList>
    </citation>
    <scope>NUCLEOTIDE SEQUENCE [LARGE SCALE GENOMIC DNA]</scope>
</reference>
<proteinExistence type="predicted"/>
<accession>H2ZML7</accession>
<dbReference type="InParanoid" id="H2ZML7"/>
<evidence type="ECO:0000313" key="1">
    <source>
        <dbReference type="Ensembl" id="ENSCSAVP00000018833.1"/>
    </source>
</evidence>
<dbReference type="Ensembl" id="ENSCSAVT00000019039.1">
    <property type="protein sequence ID" value="ENSCSAVP00000018833.1"/>
    <property type="gene ID" value="ENSCSAVG00000011062.1"/>
</dbReference>
<dbReference type="Proteomes" id="UP000007875">
    <property type="component" value="Unassembled WGS sequence"/>
</dbReference>
<sequence length="145" mass="15898">LGRVLVDTDAQATSSNAPVYTTQESIAQKVHGVDGWKELFSSAGFCLKNQLEDLPAVVVFPQFDSNTKEIAQSVLKCMKTFSDLPNAILESLGWLGLSPYTCQSVLLCLEDLFVALNGGVARDFSFNRKLWQTDGCSQLFQLLGM</sequence>
<evidence type="ECO:0000313" key="2">
    <source>
        <dbReference type="Proteomes" id="UP000007875"/>
    </source>
</evidence>
<dbReference type="AlphaFoldDB" id="H2ZML7"/>
<organism evidence="1 2">
    <name type="scientific">Ciona savignyi</name>
    <name type="common">Pacific transparent sea squirt</name>
    <dbReference type="NCBI Taxonomy" id="51511"/>
    <lineage>
        <taxon>Eukaryota</taxon>
        <taxon>Metazoa</taxon>
        <taxon>Chordata</taxon>
        <taxon>Tunicata</taxon>
        <taxon>Ascidiacea</taxon>
        <taxon>Phlebobranchia</taxon>
        <taxon>Cionidae</taxon>
        <taxon>Ciona</taxon>
    </lineage>
</organism>
<name>H2ZML7_CIOSA</name>
<protein>
    <submittedName>
        <fullName evidence="1">Uncharacterized protein</fullName>
    </submittedName>
</protein>
<reference evidence="1" key="3">
    <citation type="submission" date="2025-09" db="UniProtKB">
        <authorList>
            <consortium name="Ensembl"/>
        </authorList>
    </citation>
    <scope>IDENTIFICATION</scope>
</reference>